<comment type="caution">
    <text evidence="1">The sequence shown here is derived from an EMBL/GenBank/DDBJ whole genome shotgun (WGS) entry which is preliminary data.</text>
</comment>
<dbReference type="RefSeq" id="WP_380010843.1">
    <property type="nucleotide sequence ID" value="NZ_JBHLYR010000044.1"/>
</dbReference>
<gene>
    <name evidence="1" type="ORF">ACFFLM_13355</name>
</gene>
<protein>
    <submittedName>
        <fullName evidence="1">Uncharacterized protein</fullName>
    </submittedName>
</protein>
<accession>A0ABV6AZN0</accession>
<dbReference type="Proteomes" id="UP001589733">
    <property type="component" value="Unassembled WGS sequence"/>
</dbReference>
<name>A0ABV6AZN0_9DEIO</name>
<sequence>MRVLNISVSPRLLHQWADWLAPPVQPFFLTGAEATAFGLSTLTLAEWNPSPELRDTFALWNLSDAANRVALLAEVEWNGLSAPTRRHLLRLQIGYGRGNVAHARASADLLPEPQRGRFVWWPSLLTPDIVARAVSSESQACQCE</sequence>
<keyword evidence="2" id="KW-1185">Reference proteome</keyword>
<proteinExistence type="predicted"/>
<dbReference type="EMBL" id="JBHLYR010000044">
    <property type="protein sequence ID" value="MFB9992956.1"/>
    <property type="molecule type" value="Genomic_DNA"/>
</dbReference>
<reference evidence="1 2" key="1">
    <citation type="submission" date="2024-09" db="EMBL/GenBank/DDBJ databases">
        <authorList>
            <person name="Sun Q."/>
            <person name="Mori K."/>
        </authorList>
    </citation>
    <scope>NUCLEOTIDE SEQUENCE [LARGE SCALE GENOMIC DNA]</scope>
    <source>
        <strain evidence="1 2">JCM 13503</strain>
    </source>
</reference>
<evidence type="ECO:0000313" key="2">
    <source>
        <dbReference type="Proteomes" id="UP001589733"/>
    </source>
</evidence>
<organism evidence="1 2">
    <name type="scientific">Deinococcus oregonensis</name>
    <dbReference type="NCBI Taxonomy" id="1805970"/>
    <lineage>
        <taxon>Bacteria</taxon>
        <taxon>Thermotogati</taxon>
        <taxon>Deinococcota</taxon>
        <taxon>Deinococci</taxon>
        <taxon>Deinococcales</taxon>
        <taxon>Deinococcaceae</taxon>
        <taxon>Deinococcus</taxon>
    </lineage>
</organism>
<evidence type="ECO:0000313" key="1">
    <source>
        <dbReference type="EMBL" id="MFB9992956.1"/>
    </source>
</evidence>